<protein>
    <submittedName>
        <fullName evidence="2">Uncharacterized protein</fullName>
    </submittedName>
</protein>
<keyword evidence="1" id="KW-0472">Membrane</keyword>
<dbReference type="EMBL" id="AMRI01000009">
    <property type="protein sequence ID" value="EKE75233.1"/>
    <property type="molecule type" value="Genomic_DNA"/>
</dbReference>
<sequence>MLIIWRGLGWLVPVVVVAGFLVGQLLIDAVLGEGFYTSHPWPKVAAAVWVAVLVAVLGYVLNYKKRPLRTDPESGRQWKAPSHTLFFIPVEFWSVIVLVLFLWLPAQVKPAAEQQPQGHSTQTLAPKAGKE</sequence>
<evidence type="ECO:0000256" key="1">
    <source>
        <dbReference type="SAM" id="Phobius"/>
    </source>
</evidence>
<feature type="transmembrane region" description="Helical" evidence="1">
    <location>
        <begin position="84"/>
        <end position="104"/>
    </location>
</feature>
<keyword evidence="1" id="KW-1133">Transmembrane helix</keyword>
<keyword evidence="1" id="KW-0812">Transmembrane</keyword>
<keyword evidence="3" id="KW-1185">Reference proteome</keyword>
<evidence type="ECO:0000313" key="3">
    <source>
        <dbReference type="Proteomes" id="UP000006755"/>
    </source>
</evidence>
<dbReference type="RefSeq" id="WP_008484116.1">
    <property type="nucleotide sequence ID" value="NZ_AMRI01000009.1"/>
</dbReference>
<comment type="caution">
    <text evidence="2">The sequence shown here is derived from an EMBL/GenBank/DDBJ whole genome shotgun (WGS) entry which is preliminary data.</text>
</comment>
<reference evidence="2 3" key="1">
    <citation type="journal article" date="2012" name="J. Bacteriol.">
        <title>Genome Sequence of Gallaecimonas xiamenensis Type Strain 3-C-1.</title>
        <authorList>
            <person name="Lai Q."/>
            <person name="Wang L."/>
            <person name="Wang W."/>
            <person name="Shao Z."/>
        </authorList>
    </citation>
    <scope>NUCLEOTIDE SEQUENCE [LARGE SCALE GENOMIC DNA]</scope>
    <source>
        <strain evidence="2 3">3-C-1</strain>
    </source>
</reference>
<dbReference type="eggNOG" id="ENOG5031KRQ">
    <property type="taxonomic scope" value="Bacteria"/>
</dbReference>
<proteinExistence type="predicted"/>
<gene>
    <name evidence="2" type="ORF">B3C1_08151</name>
</gene>
<dbReference type="AlphaFoldDB" id="K2JJ17"/>
<feature type="transmembrane region" description="Helical" evidence="1">
    <location>
        <begin position="7"/>
        <end position="26"/>
    </location>
</feature>
<name>K2JJ17_9GAMM</name>
<dbReference type="PATRIC" id="fig|745411.4.peg.1603"/>
<feature type="transmembrane region" description="Helical" evidence="1">
    <location>
        <begin position="46"/>
        <end position="63"/>
    </location>
</feature>
<dbReference type="Proteomes" id="UP000006755">
    <property type="component" value="Unassembled WGS sequence"/>
</dbReference>
<dbReference type="OrthoDB" id="6101333at2"/>
<organism evidence="2 3">
    <name type="scientific">Gallaecimonas xiamenensis 3-C-1</name>
    <dbReference type="NCBI Taxonomy" id="745411"/>
    <lineage>
        <taxon>Bacteria</taxon>
        <taxon>Pseudomonadati</taxon>
        <taxon>Pseudomonadota</taxon>
        <taxon>Gammaproteobacteria</taxon>
        <taxon>Enterobacterales</taxon>
        <taxon>Gallaecimonadaceae</taxon>
        <taxon>Gallaecimonas</taxon>
    </lineage>
</organism>
<accession>K2JJ17</accession>
<evidence type="ECO:0000313" key="2">
    <source>
        <dbReference type="EMBL" id="EKE75233.1"/>
    </source>
</evidence>
<dbReference type="STRING" id="745411.B3C1_08151"/>